<accession>D6RR18</accession>
<sequence>MGVGSERMGNERTKQACRRRGREVRMGRAKASGRREKKDTRVLCGGSGGGGSGGGGGQEPELNWSLQYLPWLCLEWIVENNGLKKACGVGQ</sequence>
<dbReference type="VEuPathDB" id="FungiDB:CC1G_15775"/>
<dbReference type="HOGENOM" id="CLU_2426939_0_0_1"/>
<reference evidence="2 3" key="1">
    <citation type="journal article" date="2010" name="Proc. Natl. Acad. Sci. U.S.A.">
        <title>Insights into evolution of multicellular fungi from the assembled chromosomes of the mushroom Coprinopsis cinerea (Coprinus cinereus).</title>
        <authorList>
            <person name="Stajich J.E."/>
            <person name="Wilke S.K."/>
            <person name="Ahren D."/>
            <person name="Au C.H."/>
            <person name="Birren B.W."/>
            <person name="Borodovsky M."/>
            <person name="Burns C."/>
            <person name="Canback B."/>
            <person name="Casselton L.A."/>
            <person name="Cheng C.K."/>
            <person name="Deng J."/>
            <person name="Dietrich F.S."/>
            <person name="Fargo D.C."/>
            <person name="Farman M.L."/>
            <person name="Gathman A.C."/>
            <person name="Goldberg J."/>
            <person name="Guigo R."/>
            <person name="Hoegger P.J."/>
            <person name="Hooker J.B."/>
            <person name="Huggins A."/>
            <person name="James T.Y."/>
            <person name="Kamada T."/>
            <person name="Kilaru S."/>
            <person name="Kodira C."/>
            <person name="Kues U."/>
            <person name="Kupfer D."/>
            <person name="Kwan H.S."/>
            <person name="Lomsadze A."/>
            <person name="Li W."/>
            <person name="Lilly W.W."/>
            <person name="Ma L.J."/>
            <person name="Mackey A.J."/>
            <person name="Manning G."/>
            <person name="Martin F."/>
            <person name="Muraguchi H."/>
            <person name="Natvig D.O."/>
            <person name="Palmerini H."/>
            <person name="Ramesh M.A."/>
            <person name="Rehmeyer C.J."/>
            <person name="Roe B.A."/>
            <person name="Shenoy N."/>
            <person name="Stanke M."/>
            <person name="Ter-Hovhannisyan V."/>
            <person name="Tunlid A."/>
            <person name="Velagapudi R."/>
            <person name="Vision T.J."/>
            <person name="Zeng Q."/>
            <person name="Zolan M.E."/>
            <person name="Pukkila P.J."/>
        </authorList>
    </citation>
    <scope>NUCLEOTIDE SEQUENCE [LARGE SCALE GENOMIC DNA]</scope>
    <source>
        <strain evidence="3">Okayama-7 / 130 / ATCC MYA-4618 / FGSC 9003</strain>
    </source>
</reference>
<dbReference type="AlphaFoldDB" id="D6RR18"/>
<comment type="caution">
    <text evidence="2">The sequence shown here is derived from an EMBL/GenBank/DDBJ whole genome shotgun (WGS) entry which is preliminary data.</text>
</comment>
<gene>
    <name evidence="2" type="ORF">CC1G_15775</name>
</gene>
<feature type="compositionally biased region" description="Basic residues" evidence="1">
    <location>
        <begin position="15"/>
        <end position="32"/>
    </location>
</feature>
<dbReference type="GeneID" id="9379349"/>
<protein>
    <submittedName>
        <fullName evidence="2">Uncharacterized protein</fullName>
    </submittedName>
</protein>
<feature type="compositionally biased region" description="Gly residues" evidence="1">
    <location>
        <begin position="45"/>
        <end position="58"/>
    </location>
</feature>
<organism evidence="2 3">
    <name type="scientific">Coprinopsis cinerea (strain Okayama-7 / 130 / ATCC MYA-4618 / FGSC 9003)</name>
    <name type="common">Inky cap fungus</name>
    <name type="synonym">Hormographiella aspergillata</name>
    <dbReference type="NCBI Taxonomy" id="240176"/>
    <lineage>
        <taxon>Eukaryota</taxon>
        <taxon>Fungi</taxon>
        <taxon>Dikarya</taxon>
        <taxon>Basidiomycota</taxon>
        <taxon>Agaricomycotina</taxon>
        <taxon>Agaricomycetes</taxon>
        <taxon>Agaricomycetidae</taxon>
        <taxon>Agaricales</taxon>
        <taxon>Agaricineae</taxon>
        <taxon>Psathyrellaceae</taxon>
        <taxon>Coprinopsis</taxon>
    </lineage>
</organism>
<dbReference type="KEGG" id="cci:CC1G_15775"/>
<feature type="region of interest" description="Disordered" evidence="1">
    <location>
        <begin position="1"/>
        <end position="59"/>
    </location>
</feature>
<evidence type="ECO:0000313" key="3">
    <source>
        <dbReference type="Proteomes" id="UP000001861"/>
    </source>
</evidence>
<dbReference type="EMBL" id="AACS02000013">
    <property type="protein sequence ID" value="EFI26561.1"/>
    <property type="molecule type" value="Genomic_DNA"/>
</dbReference>
<dbReference type="RefSeq" id="XP_002910055.1">
    <property type="nucleotide sequence ID" value="XM_002910009.1"/>
</dbReference>
<keyword evidence="3" id="KW-1185">Reference proteome</keyword>
<proteinExistence type="predicted"/>
<dbReference type="InParanoid" id="D6RR18"/>
<dbReference type="Proteomes" id="UP000001861">
    <property type="component" value="Unassembled WGS sequence"/>
</dbReference>
<name>D6RR18_COPC7</name>
<evidence type="ECO:0000256" key="1">
    <source>
        <dbReference type="SAM" id="MobiDB-lite"/>
    </source>
</evidence>
<evidence type="ECO:0000313" key="2">
    <source>
        <dbReference type="EMBL" id="EFI26561.1"/>
    </source>
</evidence>